<reference evidence="4" key="1">
    <citation type="journal article" date="2019" name="Nat. Commun.">
        <title>Genome-wide association mapping of date palm fruit traits.</title>
        <authorList>
            <person name="Hazzouri K.M."/>
            <person name="Gros-Balthazard M."/>
            <person name="Flowers J.M."/>
            <person name="Copetti D."/>
            <person name="Lemansour A."/>
            <person name="Lebrun M."/>
            <person name="Masmoudi K."/>
            <person name="Ferrand S."/>
            <person name="Dhar M.I."/>
            <person name="Fresquez Z.A."/>
            <person name="Rosas U."/>
            <person name="Zhang J."/>
            <person name="Talag J."/>
            <person name="Lee S."/>
            <person name="Kudrna D."/>
            <person name="Powell R.F."/>
            <person name="Leitch I.J."/>
            <person name="Krueger R.R."/>
            <person name="Wing R.A."/>
            <person name="Amiri K.M.A."/>
            <person name="Purugganan M.D."/>
        </authorList>
    </citation>
    <scope>NUCLEOTIDE SEQUENCE [LARGE SCALE GENOMIC DNA]</scope>
    <source>
        <strain evidence="4">cv. Khalas</strain>
    </source>
</reference>
<dbReference type="KEGG" id="pda:103710948"/>
<evidence type="ECO:0000313" key="5">
    <source>
        <dbReference type="RefSeq" id="XP_008795103.3"/>
    </source>
</evidence>
<dbReference type="PROSITE" id="PS51257">
    <property type="entry name" value="PROKAR_LIPOPROTEIN"/>
    <property type="match status" value="1"/>
</dbReference>
<evidence type="ECO:0000256" key="2">
    <source>
        <dbReference type="SAM" id="Phobius"/>
    </source>
</evidence>
<gene>
    <name evidence="5" type="primary">LOC103710948</name>
</gene>
<dbReference type="AlphaFoldDB" id="A0A8B7CAD5"/>
<sequence>MIERSSLFDELCVQVWNWRLVCSSVVVVVILFACSEMGMDRMVGRVLCMHVALLVFLGMMGSVVVDAKPRRILLDTDVDTDDLFALLYLLKQNRSEFDLKAITISANAWTDAGHAVNQLYDILYMMNRDDIPVGVGGDGGILDDGTILPNVGGYLPIIEQGMSTAGDCRYRQAIPIGAGGRLDIDSNYGLRRSFLPQGHRRYFPLQQPTAQQVMIDTISAGPTTVFLIGSHTNFALFLMTNQHLKKNIEHIYIMGGGVRSENPTGCCPKNSSTLCIPRQCGDHGNMFTAYTSNPYAEFNIFGDPFAAYQVFHSGIPITLVPLDATNTIPISEQFFMSFQQRQDTYEAQYSFQSLKITRDTWFDNQFYTSFFMWDSFTSGVAVSIMRSADNYNGENEFAEMEYLNVTVVTSNKPYGIYDGSNPFFDGRAIPRFNLQKDGVHSGHVQAGLQDPFCFVPGSNKGICEDGYTKEVTGSEGVRVLVAKKAKPNQDVHSPLDREFFKSFLEVLNLPQHTGRFSFATQFPYYNDTLYKPDFTNRNLGKPVVFDMDMSAGDFLALLYLLKVPVETIDLKGILVSGNGWANAATIDVIYDVLHMMGRDDIPVGLGNVTALGTPSLGCKYVKAIPQGSGGLLDSDTVYGLARTLPRSPRRYTAENSVKFGAPRNTDHPELRQPLAMEVWQSITRGLNPSDKITLLTSGPLTNLANIVLSDKNASSIIQNVYIVGGHIVDEHGEKGNIFTVPSNEYAEFNMFLDPLAAKKVTESDLQITLIPLSAQRKVISFKSILGSLMLADKTPEALFAYRLLSLMQNLQRQHQTYHHMDIFLGEILGAVFLVDGPNLNPAMQIKPISVLDGNISKDGQIVINRKNGKLVSILDNFNSEAYYSHFANFFGDRRQSAVIGSFDEQEKRWSMPPNETEAGL</sequence>
<protein>
    <submittedName>
        <fullName evidence="5">Uncharacterized protein LOC103710948 isoform X1</fullName>
    </submittedName>
</protein>
<feature type="transmembrane region" description="Helical" evidence="2">
    <location>
        <begin position="46"/>
        <end position="65"/>
    </location>
</feature>
<feature type="transmembrane region" description="Helical" evidence="2">
    <location>
        <begin position="16"/>
        <end position="34"/>
    </location>
</feature>
<dbReference type="InterPro" id="IPR001910">
    <property type="entry name" value="Inosine/uridine_hydrolase_dom"/>
</dbReference>
<dbReference type="PANTHER" id="PTHR46692:SF1">
    <property type="entry name" value="NUCLEOSIDE HYDROLASE 3-RELATED"/>
    <property type="match status" value="1"/>
</dbReference>
<evidence type="ECO:0000313" key="4">
    <source>
        <dbReference type="Proteomes" id="UP000228380"/>
    </source>
</evidence>
<keyword evidence="2" id="KW-1133">Transmembrane helix</keyword>
<dbReference type="GeneID" id="103710948"/>
<dbReference type="RefSeq" id="XP_008795103.3">
    <property type="nucleotide sequence ID" value="XM_008796881.4"/>
</dbReference>
<keyword evidence="2" id="KW-0812">Transmembrane</keyword>
<keyword evidence="2" id="KW-0472">Membrane</keyword>
<proteinExistence type="inferred from homology"/>
<name>A0A8B7CAD5_PHODC</name>
<dbReference type="OrthoDB" id="5783963at2759"/>
<dbReference type="PANTHER" id="PTHR46692">
    <property type="entry name" value="INOSINE-URIDINE PREFERRING NUCLEOSIDE HYDROLASE FAMILY PROTEIN"/>
    <property type="match status" value="1"/>
</dbReference>
<dbReference type="SUPFAM" id="SSF53590">
    <property type="entry name" value="Nucleoside hydrolase"/>
    <property type="match status" value="2"/>
</dbReference>
<reference evidence="5" key="2">
    <citation type="submission" date="2025-08" db="UniProtKB">
        <authorList>
            <consortium name="RefSeq"/>
        </authorList>
    </citation>
    <scope>IDENTIFICATION</scope>
    <source>
        <tissue evidence="5">Young leaves</tissue>
    </source>
</reference>
<keyword evidence="4" id="KW-1185">Reference proteome</keyword>
<feature type="domain" description="Inosine/uridine-preferring nucleoside hydrolase" evidence="3">
    <location>
        <begin position="543"/>
        <end position="882"/>
    </location>
</feature>
<evidence type="ECO:0000259" key="3">
    <source>
        <dbReference type="Pfam" id="PF01156"/>
    </source>
</evidence>
<feature type="domain" description="Inosine/uridine-preferring nucleoside hydrolase" evidence="3">
    <location>
        <begin position="72"/>
        <end position="411"/>
    </location>
</feature>
<dbReference type="Gene3D" id="3.90.245.10">
    <property type="entry name" value="Ribonucleoside hydrolase-like"/>
    <property type="match status" value="2"/>
</dbReference>
<accession>A0A8B7CAD5</accession>
<dbReference type="Proteomes" id="UP000228380">
    <property type="component" value="Chromosome 1"/>
</dbReference>
<comment type="similarity">
    <text evidence="1">Belongs to the IUNH family.</text>
</comment>
<organism evidence="4 5">
    <name type="scientific">Phoenix dactylifera</name>
    <name type="common">Date palm</name>
    <dbReference type="NCBI Taxonomy" id="42345"/>
    <lineage>
        <taxon>Eukaryota</taxon>
        <taxon>Viridiplantae</taxon>
        <taxon>Streptophyta</taxon>
        <taxon>Embryophyta</taxon>
        <taxon>Tracheophyta</taxon>
        <taxon>Spermatophyta</taxon>
        <taxon>Magnoliopsida</taxon>
        <taxon>Liliopsida</taxon>
        <taxon>Arecaceae</taxon>
        <taxon>Coryphoideae</taxon>
        <taxon>Phoeniceae</taxon>
        <taxon>Phoenix</taxon>
    </lineage>
</organism>
<dbReference type="GO" id="GO:0016799">
    <property type="term" value="F:hydrolase activity, hydrolyzing N-glycosyl compounds"/>
    <property type="evidence" value="ECO:0007669"/>
    <property type="project" value="InterPro"/>
</dbReference>
<evidence type="ECO:0000256" key="1">
    <source>
        <dbReference type="ARBA" id="ARBA00009176"/>
    </source>
</evidence>
<dbReference type="InterPro" id="IPR036452">
    <property type="entry name" value="Ribo_hydro-like"/>
</dbReference>
<dbReference type="Pfam" id="PF01156">
    <property type="entry name" value="IU_nuc_hydro"/>
    <property type="match status" value="2"/>
</dbReference>